<dbReference type="EMBL" id="JBHTOG010000015">
    <property type="protein sequence ID" value="MFD1431850.1"/>
    <property type="molecule type" value="Genomic_DNA"/>
</dbReference>
<comment type="caution">
    <text evidence="3">The sequence shown here is derived from an EMBL/GenBank/DDBJ whole genome shotgun (WGS) entry which is preliminary data.</text>
</comment>
<keyword evidence="2" id="KW-0378">Hydrolase</keyword>
<sequence length="194" mass="20846">MTETKWVTVFCGASTGVDPQFAEATKALGNWLVDHDFGLLYGGGQYGLMGVVAETVLARGGQVYGIVPQELADRGVVMPGLSKLAVVADMSVRKARMIQESTALIALPGGPGTLEEISQAFSWARIGDNPHPCAFYNVAHYYDDLARFFDGMTTSGFLTATDRGKLCFSEDLDAIGDFIANYQAPAIRTYGTDK</sequence>
<organism evidence="3 4">
    <name type="scientific">Lacticaseibacillus yichunensis</name>
    <dbReference type="NCBI Taxonomy" id="2486015"/>
    <lineage>
        <taxon>Bacteria</taxon>
        <taxon>Bacillati</taxon>
        <taxon>Bacillota</taxon>
        <taxon>Bacilli</taxon>
        <taxon>Lactobacillales</taxon>
        <taxon>Lactobacillaceae</taxon>
        <taxon>Lacticaseibacillus</taxon>
    </lineage>
</organism>
<keyword evidence="4" id="KW-1185">Reference proteome</keyword>
<dbReference type="RefSeq" id="WP_125698213.1">
    <property type="nucleotide sequence ID" value="NZ_JBHTOG010000015.1"/>
</dbReference>
<dbReference type="InterPro" id="IPR031100">
    <property type="entry name" value="LOG_fam"/>
</dbReference>
<proteinExistence type="inferred from homology"/>
<name>A0ABW4CQ06_9LACO</name>
<comment type="similarity">
    <text evidence="1 2">Belongs to the LOG family.</text>
</comment>
<dbReference type="Proteomes" id="UP001597192">
    <property type="component" value="Unassembled WGS sequence"/>
</dbReference>
<dbReference type="PANTHER" id="PTHR31223:SF70">
    <property type="entry name" value="LOG FAMILY PROTEIN YJL055W"/>
    <property type="match status" value="1"/>
</dbReference>
<dbReference type="Pfam" id="PF03641">
    <property type="entry name" value="Lysine_decarbox"/>
    <property type="match status" value="1"/>
</dbReference>
<dbReference type="NCBIfam" id="TIGR00730">
    <property type="entry name" value="Rossman fold protein, TIGR00730 family"/>
    <property type="match status" value="1"/>
</dbReference>
<accession>A0ABW4CQ06</accession>
<keyword evidence="2" id="KW-0203">Cytokinin biosynthesis</keyword>
<dbReference type="SUPFAM" id="SSF102405">
    <property type="entry name" value="MCP/YpsA-like"/>
    <property type="match status" value="1"/>
</dbReference>
<evidence type="ECO:0000256" key="1">
    <source>
        <dbReference type="ARBA" id="ARBA00006763"/>
    </source>
</evidence>
<reference evidence="4" key="1">
    <citation type="journal article" date="2019" name="Int. J. Syst. Evol. Microbiol.">
        <title>The Global Catalogue of Microorganisms (GCM) 10K type strain sequencing project: providing services to taxonomists for standard genome sequencing and annotation.</title>
        <authorList>
            <consortium name="The Broad Institute Genomics Platform"/>
            <consortium name="The Broad Institute Genome Sequencing Center for Infectious Disease"/>
            <person name="Wu L."/>
            <person name="Ma J."/>
        </authorList>
    </citation>
    <scope>NUCLEOTIDE SEQUENCE [LARGE SCALE GENOMIC DNA]</scope>
    <source>
        <strain evidence="4">CCM 8947</strain>
    </source>
</reference>
<dbReference type="Gene3D" id="3.40.50.450">
    <property type="match status" value="1"/>
</dbReference>
<dbReference type="InterPro" id="IPR005269">
    <property type="entry name" value="LOG"/>
</dbReference>
<dbReference type="PANTHER" id="PTHR31223">
    <property type="entry name" value="LOG FAMILY PROTEIN YJL055W"/>
    <property type="match status" value="1"/>
</dbReference>
<evidence type="ECO:0000313" key="4">
    <source>
        <dbReference type="Proteomes" id="UP001597192"/>
    </source>
</evidence>
<gene>
    <name evidence="3" type="ORF">ACFQ47_04040</name>
</gene>
<protein>
    <recommendedName>
        <fullName evidence="2">Cytokinin riboside 5'-monophosphate phosphoribohydrolase</fullName>
        <ecNumber evidence="2">3.2.2.n1</ecNumber>
    </recommendedName>
</protein>
<dbReference type="EC" id="3.2.2.n1" evidence="2"/>
<evidence type="ECO:0000313" key="3">
    <source>
        <dbReference type="EMBL" id="MFD1431850.1"/>
    </source>
</evidence>
<evidence type="ECO:0000256" key="2">
    <source>
        <dbReference type="RuleBase" id="RU363015"/>
    </source>
</evidence>